<name>A0A0E9W8U9_ANGAN</name>
<proteinExistence type="predicted"/>
<dbReference type="AlphaFoldDB" id="A0A0E9W8U9"/>
<dbReference type="EMBL" id="GBXM01021773">
    <property type="protein sequence ID" value="JAH86804.1"/>
    <property type="molecule type" value="Transcribed_RNA"/>
</dbReference>
<accession>A0A0E9W8U9</accession>
<reference evidence="1" key="1">
    <citation type="submission" date="2014-11" db="EMBL/GenBank/DDBJ databases">
        <authorList>
            <person name="Amaro Gonzalez C."/>
        </authorList>
    </citation>
    <scope>NUCLEOTIDE SEQUENCE</scope>
</reference>
<organism evidence="1">
    <name type="scientific">Anguilla anguilla</name>
    <name type="common">European freshwater eel</name>
    <name type="synonym">Muraena anguilla</name>
    <dbReference type="NCBI Taxonomy" id="7936"/>
    <lineage>
        <taxon>Eukaryota</taxon>
        <taxon>Metazoa</taxon>
        <taxon>Chordata</taxon>
        <taxon>Craniata</taxon>
        <taxon>Vertebrata</taxon>
        <taxon>Euteleostomi</taxon>
        <taxon>Actinopterygii</taxon>
        <taxon>Neopterygii</taxon>
        <taxon>Teleostei</taxon>
        <taxon>Anguilliformes</taxon>
        <taxon>Anguillidae</taxon>
        <taxon>Anguilla</taxon>
    </lineage>
</organism>
<sequence>MFSFMVLTSHNHFSTLSRQFVQYCCCVFSVLPFCNTKT</sequence>
<protein>
    <submittedName>
        <fullName evidence="1">Uncharacterized protein</fullName>
    </submittedName>
</protein>
<evidence type="ECO:0000313" key="1">
    <source>
        <dbReference type="EMBL" id="JAH86804.1"/>
    </source>
</evidence>
<reference evidence="1" key="2">
    <citation type="journal article" date="2015" name="Fish Shellfish Immunol.">
        <title>Early steps in the European eel (Anguilla anguilla)-Vibrio vulnificus interaction in the gills: Role of the RtxA13 toxin.</title>
        <authorList>
            <person name="Callol A."/>
            <person name="Pajuelo D."/>
            <person name="Ebbesson L."/>
            <person name="Teles M."/>
            <person name="MacKenzie S."/>
            <person name="Amaro C."/>
        </authorList>
    </citation>
    <scope>NUCLEOTIDE SEQUENCE</scope>
</reference>